<organism evidence="3">
    <name type="scientific">Actinomyces succiniciruminis</name>
    <dbReference type="NCBI Taxonomy" id="1522002"/>
    <lineage>
        <taxon>Bacteria</taxon>
        <taxon>Bacillati</taxon>
        <taxon>Actinomycetota</taxon>
        <taxon>Actinomycetes</taxon>
        <taxon>Actinomycetales</taxon>
        <taxon>Actinomycetaceae</taxon>
        <taxon>Actinomyces</taxon>
    </lineage>
</organism>
<dbReference type="GO" id="GO:0003677">
    <property type="term" value="F:DNA binding"/>
    <property type="evidence" value="ECO:0007669"/>
    <property type="project" value="InterPro"/>
</dbReference>
<dbReference type="PROSITE" id="PS50943">
    <property type="entry name" value="HTH_CROC1"/>
    <property type="match status" value="1"/>
</dbReference>
<dbReference type="AlphaFoldDB" id="A0A1L7RIF8"/>
<dbReference type="SUPFAM" id="SSF47413">
    <property type="entry name" value="lambda repressor-like DNA-binding domains"/>
    <property type="match status" value="1"/>
</dbReference>
<sequence>MSVASEIRAEMARRGVTGTALADEVSLKRPYLSLRLNEHADLKVGELVAIGDALGVPGWELLRRSRRPQSVTASEPSSAVVVEPEPAPAVEAHGVAAVERVGAALAGVPAEALLEHEAACDSCWSLDDAARHLSGDEDPATHRSSDEEVA</sequence>
<evidence type="ECO:0000313" key="3">
    <source>
        <dbReference type="EMBL" id="CED90589.1"/>
    </source>
</evidence>
<evidence type="ECO:0000256" key="1">
    <source>
        <dbReference type="SAM" id="MobiDB-lite"/>
    </source>
</evidence>
<dbReference type="Gene3D" id="1.10.260.40">
    <property type="entry name" value="lambda repressor-like DNA-binding domains"/>
    <property type="match status" value="1"/>
</dbReference>
<dbReference type="InterPro" id="IPR001387">
    <property type="entry name" value="Cro/C1-type_HTH"/>
</dbReference>
<evidence type="ECO:0000259" key="2">
    <source>
        <dbReference type="PROSITE" id="PS50943"/>
    </source>
</evidence>
<protein>
    <submittedName>
        <fullName evidence="3">Cro/C1-type HTH domain profile</fullName>
    </submittedName>
</protein>
<dbReference type="SMART" id="SM00530">
    <property type="entry name" value="HTH_XRE"/>
    <property type="match status" value="1"/>
</dbReference>
<proteinExistence type="predicted"/>
<accession>A0A1L7RIF8</accession>
<dbReference type="EMBL" id="LK995479">
    <property type="protein sequence ID" value="CED90589.1"/>
    <property type="molecule type" value="Genomic_DNA"/>
</dbReference>
<dbReference type="RefSeq" id="WP_210579215.1">
    <property type="nucleotide sequence ID" value="NZ_LK995479.1"/>
</dbReference>
<reference evidence="3" key="1">
    <citation type="submission" date="2014-07" db="EMBL/GenBank/DDBJ databases">
        <authorList>
            <person name="Zhang J.E."/>
            <person name="Yang H."/>
            <person name="Guo J."/>
            <person name="Deng Z."/>
            <person name="Luo H."/>
            <person name="Luo M."/>
            <person name="Zhao B."/>
        </authorList>
    </citation>
    <scope>NUCLEOTIDE SEQUENCE</scope>
    <source>
        <strain evidence="3">AM4</strain>
    </source>
</reference>
<dbReference type="InterPro" id="IPR010982">
    <property type="entry name" value="Lambda_DNA-bd_dom_sf"/>
</dbReference>
<dbReference type="CDD" id="cd00093">
    <property type="entry name" value="HTH_XRE"/>
    <property type="match status" value="1"/>
</dbReference>
<feature type="region of interest" description="Disordered" evidence="1">
    <location>
        <begin position="131"/>
        <end position="150"/>
    </location>
</feature>
<gene>
    <name evidence="3" type="ORF">AAM4_0757</name>
</gene>
<name>A0A1L7RIF8_9ACTO</name>
<feature type="domain" description="HTH cro/C1-type" evidence="2">
    <location>
        <begin position="7"/>
        <end position="61"/>
    </location>
</feature>